<reference evidence="8" key="1">
    <citation type="submission" date="2020-12" db="EMBL/GenBank/DDBJ databases">
        <title>Prauserella sp. ASG 168, a novel actinomycete isolated from cave rock.</title>
        <authorList>
            <person name="Suriyachadkun C."/>
        </authorList>
    </citation>
    <scope>NUCLEOTIDE SEQUENCE</scope>
    <source>
        <strain evidence="8">ASG 168</strain>
    </source>
</reference>
<keyword evidence="4 6" id="KW-0289">Folate biosynthesis</keyword>
<dbReference type="NCBIfam" id="TIGR00525">
    <property type="entry name" value="folB"/>
    <property type="match status" value="1"/>
</dbReference>
<comment type="caution">
    <text evidence="8">The sequence shown here is derived from an EMBL/GenBank/DDBJ whole genome shotgun (WGS) entry which is preliminary data.</text>
</comment>
<dbReference type="GO" id="GO:0005737">
    <property type="term" value="C:cytoplasm"/>
    <property type="evidence" value="ECO:0007669"/>
    <property type="project" value="TreeGrafter"/>
</dbReference>
<evidence type="ECO:0000256" key="3">
    <source>
        <dbReference type="ARBA" id="ARBA00005708"/>
    </source>
</evidence>
<keyword evidence="9" id="KW-1185">Reference proteome</keyword>
<sequence>MTDRITLTGLAVFGRHGVFEHEKREGQEFVVDVTAWLSLAPAAASDDLADTLHYGELAQLAADIVGGEPYDLIESVAGRIADEVMRKDSRLSAVEVTVHKPSAPIPLAFADVAVTVRRER</sequence>
<evidence type="ECO:0000313" key="8">
    <source>
        <dbReference type="EMBL" id="MBK1785191.1"/>
    </source>
</evidence>
<comment type="similarity">
    <text evidence="3 6">Belongs to the DHNA family.</text>
</comment>
<dbReference type="SMART" id="SM00905">
    <property type="entry name" value="FolB"/>
    <property type="match status" value="1"/>
</dbReference>
<dbReference type="Pfam" id="PF02152">
    <property type="entry name" value="FolB"/>
    <property type="match status" value="1"/>
</dbReference>
<dbReference type="InterPro" id="IPR006157">
    <property type="entry name" value="FolB_dom"/>
</dbReference>
<dbReference type="CDD" id="cd00534">
    <property type="entry name" value="DHNA_DHNTPE"/>
    <property type="match status" value="1"/>
</dbReference>
<dbReference type="FunFam" id="3.30.1130.10:FF:000003">
    <property type="entry name" value="7,8-dihydroneopterin aldolase"/>
    <property type="match status" value="1"/>
</dbReference>
<protein>
    <recommendedName>
        <fullName evidence="6">7,8-dihydroneopterin aldolase</fullName>
        <ecNumber evidence="6">4.1.2.25</ecNumber>
    </recommendedName>
</protein>
<dbReference type="Proteomes" id="UP000635245">
    <property type="component" value="Unassembled WGS sequence"/>
</dbReference>
<dbReference type="RefSeq" id="WP_200318135.1">
    <property type="nucleotide sequence ID" value="NZ_JAENJH010000002.1"/>
</dbReference>
<feature type="domain" description="Dihydroneopterin aldolase/epimerase" evidence="7">
    <location>
        <begin position="5"/>
        <end position="118"/>
    </location>
</feature>
<dbReference type="PANTHER" id="PTHR42844">
    <property type="entry name" value="DIHYDRONEOPTERIN ALDOLASE 1-RELATED"/>
    <property type="match status" value="1"/>
</dbReference>
<dbReference type="EC" id="4.1.2.25" evidence="6"/>
<dbReference type="PANTHER" id="PTHR42844:SF1">
    <property type="entry name" value="DIHYDRONEOPTERIN ALDOLASE 1-RELATED"/>
    <property type="match status" value="1"/>
</dbReference>
<dbReference type="GO" id="GO:0046656">
    <property type="term" value="P:folic acid biosynthetic process"/>
    <property type="evidence" value="ECO:0007669"/>
    <property type="project" value="UniProtKB-UniRule"/>
</dbReference>
<evidence type="ECO:0000256" key="4">
    <source>
        <dbReference type="ARBA" id="ARBA00022909"/>
    </source>
</evidence>
<evidence type="ECO:0000256" key="6">
    <source>
        <dbReference type="RuleBase" id="RU362079"/>
    </source>
</evidence>
<gene>
    <name evidence="8" type="primary">folB</name>
    <name evidence="8" type="ORF">JHE00_12730</name>
</gene>
<accession>A0A934QS34</accession>
<dbReference type="Gene3D" id="3.30.1130.10">
    <property type="match status" value="1"/>
</dbReference>
<comment type="catalytic activity">
    <reaction evidence="1 6">
        <text>7,8-dihydroneopterin = 6-hydroxymethyl-7,8-dihydropterin + glycolaldehyde</text>
        <dbReference type="Rhea" id="RHEA:10540"/>
        <dbReference type="ChEBI" id="CHEBI:17001"/>
        <dbReference type="ChEBI" id="CHEBI:17071"/>
        <dbReference type="ChEBI" id="CHEBI:44841"/>
        <dbReference type="EC" id="4.1.2.25"/>
    </reaction>
</comment>
<dbReference type="AlphaFoldDB" id="A0A934QS34"/>
<keyword evidence="5 6" id="KW-0456">Lyase</keyword>
<dbReference type="NCBIfam" id="TIGR00526">
    <property type="entry name" value="folB_dom"/>
    <property type="match status" value="1"/>
</dbReference>
<evidence type="ECO:0000256" key="5">
    <source>
        <dbReference type="ARBA" id="ARBA00023239"/>
    </source>
</evidence>
<dbReference type="GO" id="GO:0004150">
    <property type="term" value="F:dihydroneopterin aldolase activity"/>
    <property type="evidence" value="ECO:0007669"/>
    <property type="project" value="UniProtKB-UniRule"/>
</dbReference>
<organism evidence="8 9">
    <name type="scientific">Prauserella cavernicola</name>
    <dbReference type="NCBI Taxonomy" id="2800127"/>
    <lineage>
        <taxon>Bacteria</taxon>
        <taxon>Bacillati</taxon>
        <taxon>Actinomycetota</taxon>
        <taxon>Actinomycetes</taxon>
        <taxon>Pseudonocardiales</taxon>
        <taxon>Pseudonocardiaceae</taxon>
        <taxon>Prauserella</taxon>
    </lineage>
</organism>
<evidence type="ECO:0000256" key="1">
    <source>
        <dbReference type="ARBA" id="ARBA00001353"/>
    </source>
</evidence>
<proteinExistence type="inferred from homology"/>
<dbReference type="GO" id="GO:0046654">
    <property type="term" value="P:tetrahydrofolate biosynthetic process"/>
    <property type="evidence" value="ECO:0007669"/>
    <property type="project" value="UniProtKB-UniRule"/>
</dbReference>
<dbReference type="InterPro" id="IPR043133">
    <property type="entry name" value="GTP-CH-I_C/QueF"/>
</dbReference>
<comment type="pathway">
    <text evidence="2 6">Cofactor biosynthesis; tetrahydrofolate biosynthesis; 2-amino-4-hydroxy-6-hydroxymethyl-7,8-dihydropteridine diphosphate from 7,8-dihydroneopterin triphosphate: step 3/4.</text>
</comment>
<evidence type="ECO:0000259" key="7">
    <source>
        <dbReference type="SMART" id="SM00905"/>
    </source>
</evidence>
<name>A0A934QS34_9PSEU</name>
<dbReference type="SUPFAM" id="SSF55620">
    <property type="entry name" value="Tetrahydrobiopterin biosynthesis enzymes-like"/>
    <property type="match status" value="1"/>
</dbReference>
<evidence type="ECO:0000313" key="9">
    <source>
        <dbReference type="Proteomes" id="UP000635245"/>
    </source>
</evidence>
<evidence type="ECO:0000256" key="2">
    <source>
        <dbReference type="ARBA" id="ARBA00005013"/>
    </source>
</evidence>
<dbReference type="InterPro" id="IPR006156">
    <property type="entry name" value="Dihydroneopterin_aldolase"/>
</dbReference>
<dbReference type="EMBL" id="JAENJH010000002">
    <property type="protein sequence ID" value="MBK1785191.1"/>
    <property type="molecule type" value="Genomic_DNA"/>
</dbReference>
<comment type="function">
    <text evidence="6">Catalyzes the conversion of 7,8-dihydroneopterin to 6-hydroxymethyl-7,8-dihydropterin.</text>
</comment>